<dbReference type="InterPro" id="IPR006311">
    <property type="entry name" value="TAT_signal"/>
</dbReference>
<dbReference type="PANTHER" id="PTHR43818">
    <property type="entry name" value="BCDNA.GH03377"/>
    <property type="match status" value="1"/>
</dbReference>
<evidence type="ECO:0000313" key="5">
    <source>
        <dbReference type="Proteomes" id="UP000244896"/>
    </source>
</evidence>
<dbReference type="Pfam" id="PF01408">
    <property type="entry name" value="GFO_IDH_MocA"/>
    <property type="match status" value="1"/>
</dbReference>
<dbReference type="InterPro" id="IPR050463">
    <property type="entry name" value="Gfo/Idh/MocA_oxidrdct_glycsds"/>
</dbReference>
<dbReference type="Gene3D" id="3.40.50.720">
    <property type="entry name" value="NAD(P)-binding Rossmann-like Domain"/>
    <property type="match status" value="1"/>
</dbReference>
<evidence type="ECO:0000259" key="2">
    <source>
        <dbReference type="Pfam" id="PF01408"/>
    </source>
</evidence>
<dbReference type="SUPFAM" id="SSF51735">
    <property type="entry name" value="NAD(P)-binding Rossmann-fold domains"/>
    <property type="match status" value="1"/>
</dbReference>
<dbReference type="EMBL" id="CP023004">
    <property type="protein sequence ID" value="AWI07886.1"/>
    <property type="molecule type" value="Genomic_DNA"/>
</dbReference>
<gene>
    <name evidence="4" type="ORF">CKA38_00190</name>
</gene>
<reference evidence="4 5" key="1">
    <citation type="journal article" date="2018" name="Syst. Appl. Microbiol.">
        <title>Ereboglobus luteus gen. nov. sp. nov. from cockroach guts, and new insights into the oxygen relationship of the genera Opitutus and Didymococcus (Verrucomicrobia: Opitutaceae).</title>
        <authorList>
            <person name="Tegtmeier D."/>
            <person name="Belitz A."/>
            <person name="Radek R."/>
            <person name="Heimerl T."/>
            <person name="Brune A."/>
        </authorList>
    </citation>
    <scope>NUCLEOTIDE SEQUENCE [LARGE SCALE GENOMIC DNA]</scope>
    <source>
        <strain evidence="4 5">Ho45</strain>
    </source>
</reference>
<sequence length="461" mass="49992">MLFSSHRRGSAPIQNREPKIPNSMHRRRFIKTLAATGAAAAAIPQILRAQPAARAAANSRLAIGVIGTGGQGLNIMGQALASPLAQVVAVCDVDSTHAENGRARVEKAYSENSPTGAWRGCAVYRDYRELLARPDIDAVLIGSPDHWHALHTIHAARAGKHIFCEKPAATTLDESRAMINAVARAGVACQIGSMQRSWAEFQRAIALARGGYLGKITSVKVGLPAGATLPKNPDAPRPQPVPPELDYELWLGPAPYRPYFEQGTHYFWRHNFAFSGGRLTDWIGHHHDIAMLATGVENQLPVAIRNARATFIEGRALFNTAWTYNFDAHYANGTVINLCDKNRLGVTIEGTEGTIHVTRGRITHSTSLLERVIIPPWKNPLARGVRGHMDNFIDCALHGGEPRCPVISSHAAVGAGILANAAFRSGRASLDIDLKTERAINAPDANAFLKKVYRAPWAFPA</sequence>
<dbReference type="NCBIfam" id="TIGR01409">
    <property type="entry name" value="TAT_signal_seq"/>
    <property type="match status" value="1"/>
</dbReference>
<dbReference type="OrthoDB" id="9767999at2"/>
<dbReference type="PROSITE" id="PS51318">
    <property type="entry name" value="TAT"/>
    <property type="match status" value="1"/>
</dbReference>
<name>A0A2U8DZ31_9BACT</name>
<dbReference type="InterPro" id="IPR036291">
    <property type="entry name" value="NAD(P)-bd_dom_sf"/>
</dbReference>
<dbReference type="Gene3D" id="3.30.360.10">
    <property type="entry name" value="Dihydrodipicolinate Reductase, domain 2"/>
    <property type="match status" value="1"/>
</dbReference>
<evidence type="ECO:0000259" key="3">
    <source>
        <dbReference type="Pfam" id="PF19051"/>
    </source>
</evidence>
<proteinExistence type="predicted"/>
<dbReference type="AlphaFoldDB" id="A0A2U8DZ31"/>
<dbReference type="InterPro" id="IPR019546">
    <property type="entry name" value="TAT_signal_bac_arc"/>
</dbReference>
<dbReference type="InterPro" id="IPR043906">
    <property type="entry name" value="Gfo/Idh/MocA_OxRdtase_bact_C"/>
</dbReference>
<feature type="domain" description="Gfo/Idh/MocA-like oxidoreductase N-terminal" evidence="2">
    <location>
        <begin position="62"/>
        <end position="192"/>
    </location>
</feature>
<dbReference type="PANTHER" id="PTHR43818:SF5">
    <property type="entry name" value="OXIDOREDUCTASE FAMILY PROTEIN"/>
    <property type="match status" value="1"/>
</dbReference>
<dbReference type="KEGG" id="elut:CKA38_00190"/>
<dbReference type="InterPro" id="IPR000683">
    <property type="entry name" value="Gfo/Idh/MocA-like_OxRdtase_N"/>
</dbReference>
<dbReference type="SUPFAM" id="SSF55347">
    <property type="entry name" value="Glyceraldehyde-3-phosphate dehydrogenase-like, C-terminal domain"/>
    <property type="match status" value="1"/>
</dbReference>
<dbReference type="Proteomes" id="UP000244896">
    <property type="component" value="Chromosome"/>
</dbReference>
<accession>A0A2U8DZ31</accession>
<feature type="region of interest" description="Disordered" evidence="1">
    <location>
        <begin position="1"/>
        <end position="23"/>
    </location>
</feature>
<evidence type="ECO:0000256" key="1">
    <source>
        <dbReference type="SAM" id="MobiDB-lite"/>
    </source>
</evidence>
<keyword evidence="5" id="KW-1185">Reference proteome</keyword>
<evidence type="ECO:0008006" key="6">
    <source>
        <dbReference type="Google" id="ProtNLM"/>
    </source>
</evidence>
<feature type="domain" description="Gfo/Idh/MocA-like oxidoreductase bacterial type C-terminal" evidence="3">
    <location>
        <begin position="237"/>
        <end position="458"/>
    </location>
</feature>
<protein>
    <recommendedName>
        <fullName evidence="6">Oxidoreductase</fullName>
    </recommendedName>
</protein>
<dbReference type="GO" id="GO:0000166">
    <property type="term" value="F:nucleotide binding"/>
    <property type="evidence" value="ECO:0007669"/>
    <property type="project" value="InterPro"/>
</dbReference>
<dbReference type="Pfam" id="PF19051">
    <property type="entry name" value="GFO_IDH_MocA_C2"/>
    <property type="match status" value="1"/>
</dbReference>
<organism evidence="4 5">
    <name type="scientific">Ereboglobus luteus</name>
    <dbReference type="NCBI Taxonomy" id="1796921"/>
    <lineage>
        <taxon>Bacteria</taxon>
        <taxon>Pseudomonadati</taxon>
        <taxon>Verrucomicrobiota</taxon>
        <taxon>Opitutia</taxon>
        <taxon>Opitutales</taxon>
        <taxon>Opitutaceae</taxon>
        <taxon>Ereboglobus</taxon>
    </lineage>
</organism>
<evidence type="ECO:0000313" key="4">
    <source>
        <dbReference type="EMBL" id="AWI07886.1"/>
    </source>
</evidence>